<dbReference type="GO" id="GO:0071108">
    <property type="term" value="P:protein K48-linked deubiquitination"/>
    <property type="evidence" value="ECO:0007669"/>
    <property type="project" value="TreeGrafter"/>
</dbReference>
<dbReference type="Proteomes" id="UP001286456">
    <property type="component" value="Unassembled WGS sequence"/>
</dbReference>
<accession>A0AAE0J372</accession>
<dbReference type="GO" id="GO:0004843">
    <property type="term" value="F:cysteine-type deubiquitinase activity"/>
    <property type="evidence" value="ECO:0007669"/>
    <property type="project" value="UniProtKB-EC"/>
</dbReference>
<dbReference type="EMBL" id="JAUEPO010000001">
    <property type="protein sequence ID" value="KAK3336101.1"/>
    <property type="molecule type" value="Genomic_DNA"/>
</dbReference>
<name>A0AAE0J372_9PEZI</name>
<feature type="compositionally biased region" description="Gly residues" evidence="7">
    <location>
        <begin position="94"/>
        <end position="107"/>
    </location>
</feature>
<reference evidence="9" key="2">
    <citation type="submission" date="2023-06" db="EMBL/GenBank/DDBJ databases">
        <authorList>
            <consortium name="Lawrence Berkeley National Laboratory"/>
            <person name="Haridas S."/>
            <person name="Hensen N."/>
            <person name="Bonometti L."/>
            <person name="Westerberg I."/>
            <person name="Brannstrom I.O."/>
            <person name="Guillou S."/>
            <person name="Cros-Aarteil S."/>
            <person name="Calhoun S."/>
            <person name="Kuo A."/>
            <person name="Mondo S."/>
            <person name="Pangilinan J."/>
            <person name="Riley R."/>
            <person name="Labutti K."/>
            <person name="Andreopoulos B."/>
            <person name="Lipzen A."/>
            <person name="Chen C."/>
            <person name="Yanf M."/>
            <person name="Daum C."/>
            <person name="Ng V."/>
            <person name="Clum A."/>
            <person name="Steindorff A."/>
            <person name="Ohm R."/>
            <person name="Martin F."/>
            <person name="Silar P."/>
            <person name="Natvig D."/>
            <person name="Lalanne C."/>
            <person name="Gautier V."/>
            <person name="Ament-Velasquez S.L."/>
            <person name="Kruys A."/>
            <person name="Hutchinson M.I."/>
            <person name="Powell A.J."/>
            <person name="Barry K."/>
            <person name="Miller A.N."/>
            <person name="Grigoriev I.V."/>
            <person name="Debuchy R."/>
            <person name="Gladieux P."/>
            <person name="Thoren M.H."/>
            <person name="Johannesson H."/>
        </authorList>
    </citation>
    <scope>NUCLEOTIDE SEQUENCE</scope>
    <source>
        <strain evidence="9">SMH4131-1</strain>
    </source>
</reference>
<feature type="domain" description="OTU" evidence="8">
    <location>
        <begin position="219"/>
        <end position="431"/>
    </location>
</feature>
<feature type="region of interest" description="Disordered" evidence="7">
    <location>
        <begin position="525"/>
        <end position="549"/>
    </location>
</feature>
<keyword evidence="3" id="KW-0645">Protease</keyword>
<gene>
    <name evidence="9" type="ORF">B0T19DRAFT_395895</name>
</gene>
<dbReference type="Gene3D" id="3.30.200.60">
    <property type="entry name" value="Peptidase C65 Otubain, subdomain 1"/>
    <property type="match status" value="1"/>
</dbReference>
<dbReference type="AlphaFoldDB" id="A0AAE0J372"/>
<feature type="compositionally biased region" description="Basic residues" evidence="7">
    <location>
        <begin position="138"/>
        <end position="149"/>
    </location>
</feature>
<keyword evidence="5" id="KW-0378">Hydrolase</keyword>
<evidence type="ECO:0000256" key="1">
    <source>
        <dbReference type="ARBA" id="ARBA00000707"/>
    </source>
</evidence>
<evidence type="ECO:0000256" key="2">
    <source>
        <dbReference type="ARBA" id="ARBA00012759"/>
    </source>
</evidence>
<dbReference type="InterPro" id="IPR019400">
    <property type="entry name" value="Peptidase_C65_otubain"/>
</dbReference>
<feature type="region of interest" description="Disordered" evidence="7">
    <location>
        <begin position="586"/>
        <end position="620"/>
    </location>
</feature>
<dbReference type="CDD" id="cd22749">
    <property type="entry name" value="Otubain_C65"/>
    <property type="match status" value="1"/>
</dbReference>
<keyword evidence="6" id="KW-0788">Thiol protease</keyword>
<dbReference type="GO" id="GO:0043130">
    <property type="term" value="F:ubiquitin binding"/>
    <property type="evidence" value="ECO:0007669"/>
    <property type="project" value="TreeGrafter"/>
</dbReference>
<evidence type="ECO:0000313" key="10">
    <source>
        <dbReference type="Proteomes" id="UP001286456"/>
    </source>
</evidence>
<keyword evidence="4" id="KW-0833">Ubl conjugation pathway</keyword>
<dbReference type="GO" id="GO:0005634">
    <property type="term" value="C:nucleus"/>
    <property type="evidence" value="ECO:0007669"/>
    <property type="project" value="TreeGrafter"/>
</dbReference>
<evidence type="ECO:0000256" key="7">
    <source>
        <dbReference type="SAM" id="MobiDB-lite"/>
    </source>
</evidence>
<evidence type="ECO:0000313" key="9">
    <source>
        <dbReference type="EMBL" id="KAK3336101.1"/>
    </source>
</evidence>
<dbReference type="GO" id="GO:0006508">
    <property type="term" value="P:proteolysis"/>
    <property type="evidence" value="ECO:0007669"/>
    <property type="project" value="UniProtKB-KW"/>
</dbReference>
<proteinExistence type="predicted"/>
<dbReference type="InterPro" id="IPR042467">
    <property type="entry name" value="Peptidase_C65_otubain_sub2"/>
</dbReference>
<evidence type="ECO:0000256" key="5">
    <source>
        <dbReference type="ARBA" id="ARBA00022801"/>
    </source>
</evidence>
<dbReference type="PANTHER" id="PTHR12931:SF15">
    <property type="entry name" value="UBIQUITIN THIOESTERASE OTUBAIN-LIKE"/>
    <property type="match status" value="1"/>
</dbReference>
<sequence>MYQPESEVYIQVSTGYGMAHGFPQYTFAATPLGTAIGGGDGRGAAAAGVSGGSGATGLGAVGALASFYASPIFSAMNSAAAVNVGPASATAQGHGQGPLGPLGLLGPGPGPFHFQQSTNHNNTNNTNTISNPNSNSHSLHHHHHLHHHQPSVPHSHPIIKMEPNQDDLVAQEAAAREYQPHLEGPLVGNKTPSTAITDEYAKADPVYVQKTMVLPQTYSHYRPIQGDGNCGWRAIGFGYFETLVSNGSKAQVEGERQRLESLNGYIENVGGFSPFIFQDMAEETTALLDRISLVIDDPERAMAELTEAFNTPDISNSIIYHLRLLASSWLKGHRESYAAFITSDVGIDGFCRAYIELPNVEIEHVGLNSLVSVLLKPAGFVVEVAYLDRSPGSQVNTYRIPDEASGQHPSDLGPMIHLLFRPDHYDILYPASIPDNMPANLPANMDLQVHRVASFSHNYEITSTSGLPHSYAPSNMLPLAMIPGLSGLSPGPNSMLDVAGGSPITSYTSSPGSSWMPSPFADPAAQQAQQALQPVKTVSAPTPAPQQNHPLRFSEYCQLSEWTDNDTWREPTFQTSTFKNSHYNVAHYNNPNFQPEEYKPDADEFDQPSSRGGSRKRSSI</sequence>
<dbReference type="SUPFAM" id="SSF54001">
    <property type="entry name" value="Cysteine proteinases"/>
    <property type="match status" value="1"/>
</dbReference>
<evidence type="ECO:0000256" key="4">
    <source>
        <dbReference type="ARBA" id="ARBA00022786"/>
    </source>
</evidence>
<protein>
    <recommendedName>
        <fullName evidence="2">ubiquitinyl hydrolase 1</fullName>
        <ecNumber evidence="2">3.4.19.12</ecNumber>
    </recommendedName>
</protein>
<dbReference type="PROSITE" id="PS50802">
    <property type="entry name" value="OTU"/>
    <property type="match status" value="1"/>
</dbReference>
<reference evidence="9" key="1">
    <citation type="journal article" date="2023" name="Mol. Phylogenet. Evol.">
        <title>Genome-scale phylogeny and comparative genomics of the fungal order Sordariales.</title>
        <authorList>
            <person name="Hensen N."/>
            <person name="Bonometti L."/>
            <person name="Westerberg I."/>
            <person name="Brannstrom I.O."/>
            <person name="Guillou S."/>
            <person name="Cros-Aarteil S."/>
            <person name="Calhoun S."/>
            <person name="Haridas S."/>
            <person name="Kuo A."/>
            <person name="Mondo S."/>
            <person name="Pangilinan J."/>
            <person name="Riley R."/>
            <person name="LaButti K."/>
            <person name="Andreopoulos B."/>
            <person name="Lipzen A."/>
            <person name="Chen C."/>
            <person name="Yan M."/>
            <person name="Daum C."/>
            <person name="Ng V."/>
            <person name="Clum A."/>
            <person name="Steindorff A."/>
            <person name="Ohm R.A."/>
            <person name="Martin F."/>
            <person name="Silar P."/>
            <person name="Natvig D.O."/>
            <person name="Lalanne C."/>
            <person name="Gautier V."/>
            <person name="Ament-Velasquez S.L."/>
            <person name="Kruys A."/>
            <person name="Hutchinson M.I."/>
            <person name="Powell A.J."/>
            <person name="Barry K."/>
            <person name="Miller A.N."/>
            <person name="Grigoriev I.V."/>
            <person name="Debuchy R."/>
            <person name="Gladieux P."/>
            <person name="Hiltunen Thoren M."/>
            <person name="Johannesson H."/>
        </authorList>
    </citation>
    <scope>NUCLEOTIDE SEQUENCE</scope>
    <source>
        <strain evidence="9">SMH4131-1</strain>
    </source>
</reference>
<dbReference type="PANTHER" id="PTHR12931">
    <property type="entry name" value="UBIQUITIN THIOLESTERASE PROTEIN OTUB"/>
    <property type="match status" value="1"/>
</dbReference>
<dbReference type="InterPro" id="IPR042468">
    <property type="entry name" value="Peptidase_C65_otubain_sub1"/>
</dbReference>
<comment type="caution">
    <text evidence="9">The sequence shown here is derived from an EMBL/GenBank/DDBJ whole genome shotgun (WGS) entry which is preliminary data.</text>
</comment>
<evidence type="ECO:0000256" key="3">
    <source>
        <dbReference type="ARBA" id="ARBA00022670"/>
    </source>
</evidence>
<feature type="compositionally biased region" description="Low complexity" evidence="7">
    <location>
        <begin position="111"/>
        <end position="137"/>
    </location>
</feature>
<evidence type="ECO:0000256" key="6">
    <source>
        <dbReference type="ARBA" id="ARBA00022807"/>
    </source>
</evidence>
<dbReference type="InterPro" id="IPR003323">
    <property type="entry name" value="OTU_dom"/>
</dbReference>
<comment type="catalytic activity">
    <reaction evidence="1">
        <text>Thiol-dependent hydrolysis of ester, thioester, amide, peptide and isopeptide bonds formed by the C-terminal Gly of ubiquitin (a 76-residue protein attached to proteins as an intracellular targeting signal).</text>
        <dbReference type="EC" id="3.4.19.12"/>
    </reaction>
</comment>
<dbReference type="Pfam" id="PF10275">
    <property type="entry name" value="Peptidase_C65"/>
    <property type="match status" value="1"/>
</dbReference>
<evidence type="ECO:0000259" key="8">
    <source>
        <dbReference type="PROSITE" id="PS50802"/>
    </source>
</evidence>
<dbReference type="InterPro" id="IPR038765">
    <property type="entry name" value="Papain-like_cys_pep_sf"/>
</dbReference>
<organism evidence="9 10">
    <name type="scientific">Cercophora scortea</name>
    <dbReference type="NCBI Taxonomy" id="314031"/>
    <lineage>
        <taxon>Eukaryota</taxon>
        <taxon>Fungi</taxon>
        <taxon>Dikarya</taxon>
        <taxon>Ascomycota</taxon>
        <taxon>Pezizomycotina</taxon>
        <taxon>Sordariomycetes</taxon>
        <taxon>Sordariomycetidae</taxon>
        <taxon>Sordariales</taxon>
        <taxon>Lasiosphaeriaceae</taxon>
        <taxon>Cercophora</taxon>
    </lineage>
</organism>
<dbReference type="Gene3D" id="1.20.1300.20">
    <property type="entry name" value="Peptidase C65 Otubain, subdomain 2"/>
    <property type="match status" value="1"/>
</dbReference>
<dbReference type="EC" id="3.4.19.12" evidence="2"/>
<keyword evidence="10" id="KW-1185">Reference proteome</keyword>
<feature type="region of interest" description="Disordered" evidence="7">
    <location>
        <begin position="88"/>
        <end position="157"/>
    </location>
</feature>